<dbReference type="Proteomes" id="UP000028569">
    <property type="component" value="Chromosome"/>
</dbReference>
<keyword evidence="5" id="KW-0067">ATP-binding</keyword>
<dbReference type="PIRSF" id="PIRSF003128">
    <property type="entry name" value="RecN"/>
    <property type="match status" value="1"/>
</dbReference>
<gene>
    <name evidence="10" type="ORF">BINDI_0524</name>
</gene>
<sequence length="592" mass="63558">MLEELEVRDLGPIHHALLKPATGMTAITGETGAGKSMLLNAIRLLSGVPARGDLVSPGSKEAWVQGIFTQEEGAPVLGIIDQAGLPAEDDGQVFISRSIPVGGRSRAAVNGRSAPLSLLEGISSDLVTVHGQTDQMRMANPGRQRDFLDAYAQDEHELAEFRLAWSSYQSSRKRLDSLRNQEAGLAAQADYLRESIDRIDQVDPHPGEDEDLHQQRDRIEHAAQISQGLRMALGALDAAQVDPDGDGPSVSGLLEQAISALEGIGIGGVFQESARRLRSMNTDLSDLVFTLSSEMDDEVQEGDLDKINARIHDLGELTRRWGPTIDDVLAWRDKSRLDLEDMDASPEKLQELQDQCSHDRDAALKAARALSRTRATAGHTLGDRVSEELESLAMAGAGLEVKVVQQDDDALDQHGLDDISFLFTPYPGSPQLPMGKSASGGELSRLMLAMELVAAEARTAGMKPGAGNGQASDGGGDVLPNQNQAMRESMTFIFDEVDAGVGGRAAVELGRRLARLAVTSQVIVVTHLPQVASWADAQFVVSKHDGQSGGVETVVDEVAGETRQREIARMLSGSESTTSLEHARELLVSSRL</sequence>
<keyword evidence="4 8" id="KW-0227">DNA damage</keyword>
<evidence type="ECO:0000256" key="2">
    <source>
        <dbReference type="ARBA" id="ARBA00021315"/>
    </source>
</evidence>
<keyword evidence="11" id="KW-1185">Reference proteome</keyword>
<reference evidence="10 11" key="1">
    <citation type="journal article" date="2014" name="Appl. Environ. Microbiol.">
        <title>Genomic encyclopedia of type strains of the genus Bifidobacterium.</title>
        <authorList>
            <person name="Milani C."/>
            <person name="Lugli G.A."/>
            <person name="Duranti S."/>
            <person name="Turroni F."/>
            <person name="Bottacini F."/>
            <person name="Mangifesta M."/>
            <person name="Sanchez B."/>
            <person name="Viappiani A."/>
            <person name="Mancabelli L."/>
            <person name="Taminiau B."/>
            <person name="Delcenserie V."/>
            <person name="Barrangou R."/>
            <person name="Margolles A."/>
            <person name="van Sinderen D."/>
            <person name="Ventura M."/>
        </authorList>
    </citation>
    <scope>NUCLEOTIDE SEQUENCE [LARGE SCALE GENOMIC DNA]</scope>
    <source>
        <strain evidence="10 11">LMG 11587</strain>
    </source>
</reference>
<dbReference type="GO" id="GO:0005524">
    <property type="term" value="F:ATP binding"/>
    <property type="evidence" value="ECO:0007669"/>
    <property type="project" value="UniProtKB-KW"/>
</dbReference>
<feature type="compositionally biased region" description="Gly residues" evidence="9">
    <location>
        <begin position="464"/>
        <end position="477"/>
    </location>
</feature>
<comment type="similarity">
    <text evidence="1 8">Belongs to the RecN family.</text>
</comment>
<dbReference type="AlphaFoldDB" id="A0A087VU05"/>
<dbReference type="InterPro" id="IPR004604">
    <property type="entry name" value="DNA_recomb/repair_RecN"/>
</dbReference>
<dbReference type="PANTHER" id="PTHR11059:SF0">
    <property type="entry name" value="DNA REPAIR PROTEIN RECN"/>
    <property type="match status" value="1"/>
</dbReference>
<dbReference type="OrthoDB" id="9806954at2"/>
<dbReference type="GO" id="GO:0006310">
    <property type="term" value="P:DNA recombination"/>
    <property type="evidence" value="ECO:0007669"/>
    <property type="project" value="InterPro"/>
</dbReference>
<dbReference type="KEGG" id="bii:BINDI_0524"/>
<dbReference type="PANTHER" id="PTHR11059">
    <property type="entry name" value="DNA REPAIR PROTEIN RECN"/>
    <property type="match status" value="1"/>
</dbReference>
<keyword evidence="6 8" id="KW-0234">DNA repair</keyword>
<evidence type="ECO:0000256" key="5">
    <source>
        <dbReference type="ARBA" id="ARBA00022840"/>
    </source>
</evidence>
<evidence type="ECO:0000313" key="11">
    <source>
        <dbReference type="Proteomes" id="UP000028569"/>
    </source>
</evidence>
<name>A0A087VU05_9BIFI</name>
<dbReference type="GO" id="GO:0043590">
    <property type="term" value="C:bacterial nucleoid"/>
    <property type="evidence" value="ECO:0007669"/>
    <property type="project" value="TreeGrafter"/>
</dbReference>
<dbReference type="RefSeq" id="WP_033489963.1">
    <property type="nucleotide sequence ID" value="NZ_CP006018.1"/>
</dbReference>
<dbReference type="GO" id="GO:0009432">
    <property type="term" value="P:SOS response"/>
    <property type="evidence" value="ECO:0007669"/>
    <property type="project" value="TreeGrafter"/>
</dbReference>
<dbReference type="InterPro" id="IPR027417">
    <property type="entry name" value="P-loop_NTPase"/>
</dbReference>
<evidence type="ECO:0000256" key="6">
    <source>
        <dbReference type="ARBA" id="ARBA00023204"/>
    </source>
</evidence>
<protein>
    <recommendedName>
        <fullName evidence="2 8">DNA repair protein RecN</fullName>
    </recommendedName>
    <alternativeName>
        <fullName evidence="7 8">Recombination protein N</fullName>
    </alternativeName>
</protein>
<proteinExistence type="inferred from homology"/>
<dbReference type="SUPFAM" id="SSF52540">
    <property type="entry name" value="P-loop containing nucleoside triphosphate hydrolases"/>
    <property type="match status" value="2"/>
</dbReference>
<dbReference type="GO" id="GO:0006281">
    <property type="term" value="P:DNA repair"/>
    <property type="evidence" value="ECO:0007669"/>
    <property type="project" value="UniProtKB-KW"/>
</dbReference>
<evidence type="ECO:0000256" key="7">
    <source>
        <dbReference type="ARBA" id="ARBA00033408"/>
    </source>
</evidence>
<evidence type="ECO:0000256" key="3">
    <source>
        <dbReference type="ARBA" id="ARBA00022741"/>
    </source>
</evidence>
<comment type="function">
    <text evidence="8">May be involved in recombinational repair of damaged DNA.</text>
</comment>
<keyword evidence="3" id="KW-0547">Nucleotide-binding</keyword>
<evidence type="ECO:0000256" key="9">
    <source>
        <dbReference type="SAM" id="MobiDB-lite"/>
    </source>
</evidence>
<evidence type="ECO:0000256" key="4">
    <source>
        <dbReference type="ARBA" id="ARBA00022763"/>
    </source>
</evidence>
<evidence type="ECO:0000256" key="1">
    <source>
        <dbReference type="ARBA" id="ARBA00009441"/>
    </source>
</evidence>
<evidence type="ECO:0000256" key="8">
    <source>
        <dbReference type="PIRNR" id="PIRNR003128"/>
    </source>
</evidence>
<dbReference type="Gene3D" id="3.40.50.300">
    <property type="entry name" value="P-loop containing nucleotide triphosphate hydrolases"/>
    <property type="match status" value="2"/>
</dbReference>
<dbReference type="HOGENOM" id="CLU_018297_3_0_11"/>
<dbReference type="EMBL" id="CP006018">
    <property type="protein sequence ID" value="AIC91804.1"/>
    <property type="molecule type" value="Genomic_DNA"/>
</dbReference>
<dbReference type="CDD" id="cd03241">
    <property type="entry name" value="ABC_RecN"/>
    <property type="match status" value="1"/>
</dbReference>
<evidence type="ECO:0000313" key="10">
    <source>
        <dbReference type="EMBL" id="AIC91804.1"/>
    </source>
</evidence>
<organism evidence="10 11">
    <name type="scientific">Bifidobacterium [indicum] DSM 20214 = LMG 11587</name>
    <dbReference type="NCBI Taxonomy" id="1341694"/>
    <lineage>
        <taxon>Bacteria</taxon>
        <taxon>Bacillati</taxon>
        <taxon>Actinomycetota</taxon>
        <taxon>Actinomycetes</taxon>
        <taxon>Bifidobacteriales</taxon>
        <taxon>Bifidobacteriaceae</taxon>
        <taxon>Bifidobacterium</taxon>
    </lineage>
</organism>
<accession>A0A087VU05</accession>
<feature type="region of interest" description="Disordered" evidence="9">
    <location>
        <begin position="461"/>
        <end position="482"/>
    </location>
</feature>